<proteinExistence type="predicted"/>
<accession>A0A0F9J294</accession>
<evidence type="ECO:0000313" key="1">
    <source>
        <dbReference type="EMBL" id="KKL93282.1"/>
    </source>
</evidence>
<reference evidence="1" key="1">
    <citation type="journal article" date="2015" name="Nature">
        <title>Complex archaea that bridge the gap between prokaryotes and eukaryotes.</title>
        <authorList>
            <person name="Spang A."/>
            <person name="Saw J.H."/>
            <person name="Jorgensen S.L."/>
            <person name="Zaremba-Niedzwiedzka K."/>
            <person name="Martijn J."/>
            <person name="Lind A.E."/>
            <person name="van Eijk R."/>
            <person name="Schleper C."/>
            <person name="Guy L."/>
            <person name="Ettema T.J."/>
        </authorList>
    </citation>
    <scope>NUCLEOTIDE SEQUENCE</scope>
</reference>
<name>A0A0F9J294_9ZZZZ</name>
<comment type="caution">
    <text evidence="1">The sequence shown here is derived from an EMBL/GenBank/DDBJ whole genome shotgun (WGS) entry which is preliminary data.</text>
</comment>
<gene>
    <name evidence="1" type="ORF">LCGC14_1876240</name>
</gene>
<organism evidence="1">
    <name type="scientific">marine sediment metagenome</name>
    <dbReference type="NCBI Taxonomy" id="412755"/>
    <lineage>
        <taxon>unclassified sequences</taxon>
        <taxon>metagenomes</taxon>
        <taxon>ecological metagenomes</taxon>
    </lineage>
</organism>
<dbReference type="EMBL" id="LAZR01019230">
    <property type="protein sequence ID" value="KKL93282.1"/>
    <property type="molecule type" value="Genomic_DNA"/>
</dbReference>
<protein>
    <submittedName>
        <fullName evidence="1">Uncharacterized protein</fullName>
    </submittedName>
</protein>
<dbReference type="AlphaFoldDB" id="A0A0F9J294"/>
<sequence length="74" mass="8971">MLKPETIETYELIDFSQFFKWIMTHIKDQKTIQITEYVQLKFNDLQLEFARRIDSWNDNPDEISVPISLSNFQE</sequence>